<proteinExistence type="predicted"/>
<gene>
    <name evidence="2" type="ORF">DM01DRAFT_1339869</name>
</gene>
<feature type="region of interest" description="Disordered" evidence="1">
    <location>
        <begin position="85"/>
        <end position="108"/>
    </location>
</feature>
<dbReference type="Proteomes" id="UP000242146">
    <property type="component" value="Unassembled WGS sequence"/>
</dbReference>
<feature type="compositionally biased region" description="Low complexity" evidence="1">
    <location>
        <begin position="90"/>
        <end position="100"/>
    </location>
</feature>
<dbReference type="AlphaFoldDB" id="A0A1X2G607"/>
<name>A0A1X2G607_9FUNG</name>
<sequence length="229" mass="25413">MPAYFYRTKSDEWNIFDAIKSYKTDNANLPLQSVCHLLKEDLPSVKKAAEAIRPNIDLLCGYTTGSTIHASKLAESINKINKVTQNNYVPSTPTPTRSSSAGKRKQTYDVQSNPIHVKKNKKSFVFNPPTLTPSISVNKPNIDDVDAALLDDHYYAKLADSHVVDGVHSCAETDAEYAQNMDDQCANRSFGSLKIAMKFLPAAGYDEIPLCLVNNFQATPSVCCPSYWR</sequence>
<reference evidence="2 3" key="1">
    <citation type="submission" date="2016-07" db="EMBL/GenBank/DDBJ databases">
        <title>Pervasive Adenine N6-methylation of Active Genes in Fungi.</title>
        <authorList>
            <consortium name="DOE Joint Genome Institute"/>
            <person name="Mondo S.J."/>
            <person name="Dannebaum R.O."/>
            <person name="Kuo R.C."/>
            <person name="Labutti K."/>
            <person name="Haridas S."/>
            <person name="Kuo A."/>
            <person name="Salamov A."/>
            <person name="Ahrendt S.R."/>
            <person name="Lipzen A."/>
            <person name="Sullivan W."/>
            <person name="Andreopoulos W.B."/>
            <person name="Clum A."/>
            <person name="Lindquist E."/>
            <person name="Daum C."/>
            <person name="Ramamoorthy G.K."/>
            <person name="Gryganskyi A."/>
            <person name="Culley D."/>
            <person name="Magnuson J.K."/>
            <person name="James T.Y."/>
            <person name="O'Malley M.A."/>
            <person name="Stajich J.E."/>
            <person name="Spatafora J.W."/>
            <person name="Visel A."/>
            <person name="Grigoriev I.V."/>
        </authorList>
    </citation>
    <scope>NUCLEOTIDE SEQUENCE [LARGE SCALE GENOMIC DNA]</scope>
    <source>
        <strain evidence="2 3">NRRL 3301</strain>
    </source>
</reference>
<evidence type="ECO:0000313" key="3">
    <source>
        <dbReference type="Proteomes" id="UP000242146"/>
    </source>
</evidence>
<accession>A0A1X2G607</accession>
<evidence type="ECO:0000256" key="1">
    <source>
        <dbReference type="SAM" id="MobiDB-lite"/>
    </source>
</evidence>
<organism evidence="2 3">
    <name type="scientific">Hesseltinella vesiculosa</name>
    <dbReference type="NCBI Taxonomy" id="101127"/>
    <lineage>
        <taxon>Eukaryota</taxon>
        <taxon>Fungi</taxon>
        <taxon>Fungi incertae sedis</taxon>
        <taxon>Mucoromycota</taxon>
        <taxon>Mucoromycotina</taxon>
        <taxon>Mucoromycetes</taxon>
        <taxon>Mucorales</taxon>
        <taxon>Cunninghamellaceae</taxon>
        <taxon>Hesseltinella</taxon>
    </lineage>
</organism>
<comment type="caution">
    <text evidence="2">The sequence shown here is derived from an EMBL/GenBank/DDBJ whole genome shotgun (WGS) entry which is preliminary data.</text>
</comment>
<dbReference type="EMBL" id="MCGT01000040">
    <property type="protein sequence ID" value="ORX45911.1"/>
    <property type="molecule type" value="Genomic_DNA"/>
</dbReference>
<dbReference type="OrthoDB" id="2273700at2759"/>
<keyword evidence="3" id="KW-1185">Reference proteome</keyword>
<evidence type="ECO:0000313" key="2">
    <source>
        <dbReference type="EMBL" id="ORX45911.1"/>
    </source>
</evidence>
<protein>
    <submittedName>
        <fullName evidence="2">Uncharacterized protein</fullName>
    </submittedName>
</protein>